<dbReference type="InterPro" id="IPR043425">
    <property type="entry name" value="NusG-like"/>
</dbReference>
<dbReference type="InterPro" id="IPR001062">
    <property type="entry name" value="Transcrpt_antiterm_NusG"/>
</dbReference>
<dbReference type="InterPro" id="IPR014722">
    <property type="entry name" value="Rib_uL2_dom2"/>
</dbReference>
<comment type="function">
    <text evidence="5 7">Participates in transcription elongation, termination and antitermination.</text>
</comment>
<evidence type="ECO:0000256" key="8">
    <source>
        <dbReference type="SAM" id="MobiDB-lite"/>
    </source>
</evidence>
<evidence type="ECO:0000256" key="7">
    <source>
        <dbReference type="RuleBase" id="RU000538"/>
    </source>
</evidence>
<dbReference type="CDD" id="cd09891">
    <property type="entry name" value="NGN_Bact_1"/>
    <property type="match status" value="1"/>
</dbReference>
<evidence type="ECO:0000256" key="3">
    <source>
        <dbReference type="ARBA" id="ARBA00023015"/>
    </source>
</evidence>
<accession>A0A2M7TKF1</accession>
<name>A0A2M7TKF1_UNCKA</name>
<dbReference type="InterPro" id="IPR006645">
    <property type="entry name" value="NGN-like_dom"/>
</dbReference>
<evidence type="ECO:0000313" key="12">
    <source>
        <dbReference type="Proteomes" id="UP000228920"/>
    </source>
</evidence>
<dbReference type="GO" id="GO:0031564">
    <property type="term" value="P:transcription antitermination"/>
    <property type="evidence" value="ECO:0007669"/>
    <property type="project" value="UniProtKB-UniRule"/>
</dbReference>
<dbReference type="Pfam" id="PF00467">
    <property type="entry name" value="KOW"/>
    <property type="match status" value="1"/>
</dbReference>
<feature type="compositionally biased region" description="Low complexity" evidence="8">
    <location>
        <begin position="12"/>
        <end position="27"/>
    </location>
</feature>
<dbReference type="InterPro" id="IPR036735">
    <property type="entry name" value="NGN_dom_sf"/>
</dbReference>
<gene>
    <name evidence="5" type="primary">nusG</name>
    <name evidence="11" type="ORF">COY32_01885</name>
</gene>
<dbReference type="InterPro" id="IPR008991">
    <property type="entry name" value="Translation_prot_SH3-like_sf"/>
</dbReference>
<keyword evidence="1 5" id="KW-0806">Transcription termination</keyword>
<dbReference type="PRINTS" id="PR00338">
    <property type="entry name" value="NUSGTNSCPFCT"/>
</dbReference>
<dbReference type="AlphaFoldDB" id="A0A2M7TKF1"/>
<dbReference type="CDD" id="cd06091">
    <property type="entry name" value="KOW_NusG"/>
    <property type="match status" value="1"/>
</dbReference>
<keyword evidence="3 5" id="KW-0805">Transcription regulation</keyword>
<evidence type="ECO:0000259" key="10">
    <source>
        <dbReference type="SMART" id="SM00739"/>
    </source>
</evidence>
<dbReference type="PROSITE" id="PS01014">
    <property type="entry name" value="NUSG"/>
    <property type="match status" value="1"/>
</dbReference>
<dbReference type="GO" id="GO:0032784">
    <property type="term" value="P:regulation of DNA-templated transcription elongation"/>
    <property type="evidence" value="ECO:0007669"/>
    <property type="project" value="InterPro"/>
</dbReference>
<feature type="compositionally biased region" description="Polar residues" evidence="8">
    <location>
        <begin position="1"/>
        <end position="11"/>
    </location>
</feature>
<evidence type="ECO:0000256" key="4">
    <source>
        <dbReference type="ARBA" id="ARBA00023163"/>
    </source>
</evidence>
<feature type="compositionally biased region" description="Low complexity" evidence="8">
    <location>
        <begin position="35"/>
        <end position="50"/>
    </location>
</feature>
<keyword evidence="2 5" id="KW-0889">Transcription antitermination</keyword>
<proteinExistence type="inferred from homology"/>
<dbReference type="GO" id="GO:0006353">
    <property type="term" value="P:DNA-templated transcription termination"/>
    <property type="evidence" value="ECO:0007669"/>
    <property type="project" value="UniProtKB-UniRule"/>
</dbReference>
<comment type="similarity">
    <text evidence="5 7">Belongs to the NusG family.</text>
</comment>
<evidence type="ECO:0000259" key="9">
    <source>
        <dbReference type="SMART" id="SM00738"/>
    </source>
</evidence>
<dbReference type="InterPro" id="IPR047050">
    <property type="entry name" value="NGN"/>
</dbReference>
<dbReference type="HAMAP" id="MF_00948">
    <property type="entry name" value="NusG"/>
    <property type="match status" value="1"/>
</dbReference>
<dbReference type="SUPFAM" id="SSF82679">
    <property type="entry name" value="N-utilization substance G protein NusG, N-terminal domain"/>
    <property type="match status" value="1"/>
</dbReference>
<dbReference type="FunFam" id="2.30.30.30:FF:000002">
    <property type="entry name" value="Transcription termination/antitermination factor NusG"/>
    <property type="match status" value="1"/>
</dbReference>
<sequence length="232" mass="26097">MDEQATQQLTDQNNAASENAAEQNVEQPPVETVQEPSTETSKTDETSTPTRNRFSQKKDEFRWYVAHTYSGHEKKVEINLKKRLQSFGIESMVQEIFIPTQDKIEVKEGKRREVSERMFPGYVLVKMMLNDETFSAVRGTPGVTSFVGIQNQVTPLADKQVDAIKLFTEQGAPQYEAQFSLGEGVKIIDGPFTDFVGTVEEIDEAKGKIKVLVSIFGRETPVELDFLQVGKL</sequence>
<dbReference type="GO" id="GO:0005829">
    <property type="term" value="C:cytosol"/>
    <property type="evidence" value="ECO:0007669"/>
    <property type="project" value="TreeGrafter"/>
</dbReference>
<protein>
    <recommendedName>
        <fullName evidence="5 6">Transcription termination/antitermination protein NusG</fullName>
    </recommendedName>
</protein>
<feature type="region of interest" description="Disordered" evidence="8">
    <location>
        <begin position="1"/>
        <end position="54"/>
    </location>
</feature>
<dbReference type="Proteomes" id="UP000228920">
    <property type="component" value="Unassembled WGS sequence"/>
</dbReference>
<dbReference type="GO" id="GO:0006354">
    <property type="term" value="P:DNA-templated transcription elongation"/>
    <property type="evidence" value="ECO:0007669"/>
    <property type="project" value="UniProtKB-UniRule"/>
</dbReference>
<dbReference type="Pfam" id="PF02357">
    <property type="entry name" value="NusG"/>
    <property type="match status" value="1"/>
</dbReference>
<dbReference type="NCBIfam" id="TIGR00922">
    <property type="entry name" value="nusG"/>
    <property type="match status" value="1"/>
</dbReference>
<evidence type="ECO:0000256" key="5">
    <source>
        <dbReference type="HAMAP-Rule" id="MF_00948"/>
    </source>
</evidence>
<dbReference type="SMART" id="SM00739">
    <property type="entry name" value="KOW"/>
    <property type="match status" value="1"/>
</dbReference>
<feature type="domain" description="KOW" evidence="10">
    <location>
        <begin position="178"/>
        <end position="205"/>
    </location>
</feature>
<dbReference type="InterPro" id="IPR005824">
    <property type="entry name" value="KOW"/>
</dbReference>
<comment type="caution">
    <text evidence="11">The sequence shown here is derived from an EMBL/GenBank/DDBJ whole genome shotgun (WGS) entry which is preliminary data.</text>
</comment>
<dbReference type="SUPFAM" id="SSF50104">
    <property type="entry name" value="Translation proteins SH3-like domain"/>
    <property type="match status" value="1"/>
</dbReference>
<evidence type="ECO:0000256" key="1">
    <source>
        <dbReference type="ARBA" id="ARBA00022472"/>
    </source>
</evidence>
<reference evidence="12" key="1">
    <citation type="submission" date="2017-09" db="EMBL/GenBank/DDBJ databases">
        <title>Depth-based differentiation of microbial function through sediment-hosted aquifers and enrichment of novel symbionts in the deep terrestrial subsurface.</title>
        <authorList>
            <person name="Probst A.J."/>
            <person name="Ladd B."/>
            <person name="Jarett J.K."/>
            <person name="Geller-Mcgrath D.E."/>
            <person name="Sieber C.M.K."/>
            <person name="Emerson J.B."/>
            <person name="Anantharaman K."/>
            <person name="Thomas B.C."/>
            <person name="Malmstrom R."/>
            <person name="Stieglmeier M."/>
            <person name="Klingl A."/>
            <person name="Woyke T."/>
            <person name="Ryan C.M."/>
            <person name="Banfield J.F."/>
        </authorList>
    </citation>
    <scope>NUCLEOTIDE SEQUENCE [LARGE SCALE GENOMIC DNA]</scope>
</reference>
<dbReference type="SMART" id="SM00738">
    <property type="entry name" value="NGN"/>
    <property type="match status" value="1"/>
</dbReference>
<evidence type="ECO:0000256" key="2">
    <source>
        <dbReference type="ARBA" id="ARBA00022814"/>
    </source>
</evidence>
<organism evidence="11 12">
    <name type="scientific">candidate division WWE3 bacterium CG_4_10_14_0_2_um_filter_41_14</name>
    <dbReference type="NCBI Taxonomy" id="1975072"/>
    <lineage>
        <taxon>Bacteria</taxon>
        <taxon>Katanobacteria</taxon>
    </lineage>
</organism>
<dbReference type="PANTHER" id="PTHR30265:SF2">
    <property type="entry name" value="TRANSCRIPTION TERMINATION_ANTITERMINATION PROTEIN NUSG"/>
    <property type="match status" value="1"/>
</dbReference>
<dbReference type="Gene3D" id="2.30.30.30">
    <property type="match status" value="1"/>
</dbReference>
<dbReference type="EMBL" id="PFNL01000055">
    <property type="protein sequence ID" value="PIZ47288.1"/>
    <property type="molecule type" value="Genomic_DNA"/>
</dbReference>
<dbReference type="InterPro" id="IPR015869">
    <property type="entry name" value="Transcrpt_antiterm_NusG_bac_CS"/>
</dbReference>
<dbReference type="Gene3D" id="3.30.70.940">
    <property type="entry name" value="NusG, N-terminal domain"/>
    <property type="match status" value="1"/>
</dbReference>
<dbReference type="PANTHER" id="PTHR30265">
    <property type="entry name" value="RHO-INTERACTING TRANSCRIPTION TERMINATION FACTOR NUSG"/>
    <property type="match status" value="1"/>
</dbReference>
<evidence type="ECO:0000256" key="6">
    <source>
        <dbReference type="NCBIfam" id="TIGR00922"/>
    </source>
</evidence>
<keyword evidence="4 5" id="KW-0804">Transcription</keyword>
<evidence type="ECO:0000313" key="11">
    <source>
        <dbReference type="EMBL" id="PIZ47288.1"/>
    </source>
</evidence>
<feature type="domain" description="NusG-like N-terminal" evidence="9">
    <location>
        <begin position="60"/>
        <end position="168"/>
    </location>
</feature>